<gene>
    <name evidence="1" type="ORF">BYL167_LOCUS36832</name>
    <name evidence="4" type="ORF">BYL167_LOCUS44028</name>
    <name evidence="2" type="ORF">SMN809_LOCUS39500</name>
    <name evidence="3" type="ORF">SMN809_LOCUS39976</name>
</gene>
<dbReference type="SUPFAM" id="SSF50978">
    <property type="entry name" value="WD40 repeat-like"/>
    <property type="match status" value="1"/>
</dbReference>
<sequence length="80" mass="9005">YSCSLNGQVRFYQIQTLNEHPRHQAIFTPNGGSQTLQVAHCKRFSSTILCVAGFDQTVRLFRDHPLHESKGEITLAAPVH</sequence>
<accession>A0A8S2Z6C9</accession>
<proteinExistence type="predicted"/>
<dbReference type="EMBL" id="CAJOBH010118609">
    <property type="protein sequence ID" value="CAF4699317.1"/>
    <property type="molecule type" value="Genomic_DNA"/>
</dbReference>
<evidence type="ECO:0000313" key="1">
    <source>
        <dbReference type="EMBL" id="CAF4519227.1"/>
    </source>
</evidence>
<feature type="non-terminal residue" evidence="2">
    <location>
        <position position="80"/>
    </location>
</feature>
<comment type="caution">
    <text evidence="2">The sequence shown here is derived from an EMBL/GenBank/DDBJ whole genome shotgun (WGS) entry which is preliminary data.</text>
</comment>
<dbReference type="Proteomes" id="UP000676336">
    <property type="component" value="Unassembled WGS sequence"/>
</dbReference>
<protein>
    <submittedName>
        <fullName evidence="2">Uncharacterized protein</fullName>
    </submittedName>
</protein>
<organism evidence="2 5">
    <name type="scientific">Rotaria magnacalcarata</name>
    <dbReference type="NCBI Taxonomy" id="392030"/>
    <lineage>
        <taxon>Eukaryota</taxon>
        <taxon>Metazoa</taxon>
        <taxon>Spiralia</taxon>
        <taxon>Gnathifera</taxon>
        <taxon>Rotifera</taxon>
        <taxon>Eurotatoria</taxon>
        <taxon>Bdelloidea</taxon>
        <taxon>Philodinida</taxon>
        <taxon>Philodinidae</taxon>
        <taxon>Rotaria</taxon>
    </lineage>
</organism>
<dbReference type="AlphaFoldDB" id="A0A8S2Z6C9"/>
<name>A0A8S2Z6C9_9BILA</name>
<evidence type="ECO:0000313" key="2">
    <source>
        <dbReference type="EMBL" id="CAF4611489.1"/>
    </source>
</evidence>
<dbReference type="InterPro" id="IPR036322">
    <property type="entry name" value="WD40_repeat_dom_sf"/>
</dbReference>
<feature type="non-terminal residue" evidence="2">
    <location>
        <position position="1"/>
    </location>
</feature>
<dbReference type="EMBL" id="CAJOBI010108772">
    <property type="protein sequence ID" value="CAF4623108.1"/>
    <property type="molecule type" value="Genomic_DNA"/>
</dbReference>
<evidence type="ECO:0000313" key="3">
    <source>
        <dbReference type="EMBL" id="CAF4623108.1"/>
    </source>
</evidence>
<evidence type="ECO:0000313" key="4">
    <source>
        <dbReference type="EMBL" id="CAF4699317.1"/>
    </source>
</evidence>
<reference evidence="2" key="1">
    <citation type="submission" date="2021-02" db="EMBL/GenBank/DDBJ databases">
        <authorList>
            <person name="Nowell W R."/>
        </authorList>
    </citation>
    <scope>NUCLEOTIDE SEQUENCE</scope>
</reference>
<dbReference type="EMBL" id="CAJOBI010106215">
    <property type="protein sequence ID" value="CAF4611489.1"/>
    <property type="molecule type" value="Genomic_DNA"/>
</dbReference>
<evidence type="ECO:0000313" key="5">
    <source>
        <dbReference type="Proteomes" id="UP000676336"/>
    </source>
</evidence>
<dbReference type="EMBL" id="CAJOBH010081486">
    <property type="protein sequence ID" value="CAF4519227.1"/>
    <property type="molecule type" value="Genomic_DNA"/>
</dbReference>
<dbReference type="Proteomes" id="UP000681967">
    <property type="component" value="Unassembled WGS sequence"/>
</dbReference>